<dbReference type="PANTHER" id="PTHR23324">
    <property type="entry name" value="SEC14 RELATED PROTEIN"/>
    <property type="match status" value="1"/>
</dbReference>
<feature type="domain" description="GOLD" evidence="3">
    <location>
        <begin position="302"/>
        <end position="414"/>
    </location>
</feature>
<dbReference type="Pfam" id="PF00650">
    <property type="entry name" value="CRAL_TRIO"/>
    <property type="match status" value="1"/>
</dbReference>
<dbReference type="EMBL" id="BTSX01000002">
    <property type="protein sequence ID" value="GMS85220.1"/>
    <property type="molecule type" value="Genomic_DNA"/>
</dbReference>
<evidence type="ECO:0008006" key="6">
    <source>
        <dbReference type="Google" id="ProtNLM"/>
    </source>
</evidence>
<dbReference type="Gene3D" id="3.40.525.10">
    <property type="entry name" value="CRAL-TRIO lipid binding domain"/>
    <property type="match status" value="1"/>
</dbReference>
<protein>
    <recommendedName>
        <fullName evidence="6">CRAL-TRIO domain containing protein</fullName>
    </recommendedName>
</protein>
<evidence type="ECO:0000313" key="5">
    <source>
        <dbReference type="Proteomes" id="UP001432027"/>
    </source>
</evidence>
<dbReference type="SMART" id="SM00516">
    <property type="entry name" value="SEC14"/>
    <property type="match status" value="1"/>
</dbReference>
<evidence type="ECO:0000313" key="4">
    <source>
        <dbReference type="EMBL" id="GMS85220.1"/>
    </source>
</evidence>
<dbReference type="PROSITE" id="PS50866">
    <property type="entry name" value="GOLD"/>
    <property type="match status" value="1"/>
</dbReference>
<comment type="caution">
    <text evidence="4">The sequence shown here is derived from an EMBL/GenBank/DDBJ whole genome shotgun (WGS) entry which is preliminary data.</text>
</comment>
<dbReference type="PANTHER" id="PTHR23324:SF88">
    <property type="entry name" value="CRAL-TRIO DOMAIN-CONTAINING PROTEIN"/>
    <property type="match status" value="1"/>
</dbReference>
<dbReference type="CDD" id="cd00170">
    <property type="entry name" value="SEC14"/>
    <property type="match status" value="1"/>
</dbReference>
<reference evidence="4" key="1">
    <citation type="submission" date="2023-10" db="EMBL/GenBank/DDBJ databases">
        <title>Genome assembly of Pristionchus species.</title>
        <authorList>
            <person name="Yoshida K."/>
            <person name="Sommer R.J."/>
        </authorList>
    </citation>
    <scope>NUCLEOTIDE SEQUENCE</scope>
    <source>
        <strain evidence="4">RS0144</strain>
    </source>
</reference>
<evidence type="ECO:0000259" key="3">
    <source>
        <dbReference type="PROSITE" id="PS50866"/>
    </source>
</evidence>
<feature type="non-terminal residue" evidence="4">
    <location>
        <position position="1"/>
    </location>
</feature>
<feature type="compositionally biased region" description="Basic and acidic residues" evidence="1">
    <location>
        <begin position="9"/>
        <end position="20"/>
    </location>
</feature>
<dbReference type="AlphaFoldDB" id="A0AAV5SQC9"/>
<name>A0AAV5SQC9_9BILA</name>
<keyword evidence="5" id="KW-1185">Reference proteome</keyword>
<dbReference type="GO" id="GO:0005737">
    <property type="term" value="C:cytoplasm"/>
    <property type="evidence" value="ECO:0007669"/>
    <property type="project" value="TreeGrafter"/>
</dbReference>
<dbReference type="InterPro" id="IPR001251">
    <property type="entry name" value="CRAL-TRIO_dom"/>
</dbReference>
<organism evidence="4 5">
    <name type="scientific">Pristionchus entomophagus</name>
    <dbReference type="NCBI Taxonomy" id="358040"/>
    <lineage>
        <taxon>Eukaryota</taxon>
        <taxon>Metazoa</taxon>
        <taxon>Ecdysozoa</taxon>
        <taxon>Nematoda</taxon>
        <taxon>Chromadorea</taxon>
        <taxon>Rhabditida</taxon>
        <taxon>Rhabditina</taxon>
        <taxon>Diplogasteromorpha</taxon>
        <taxon>Diplogasteroidea</taxon>
        <taxon>Neodiplogasteridae</taxon>
        <taxon>Pristionchus</taxon>
    </lineage>
</organism>
<feature type="domain" description="CRAL-TRIO" evidence="2">
    <location>
        <begin position="103"/>
        <end position="275"/>
    </location>
</feature>
<dbReference type="Gene3D" id="2.60.120.680">
    <property type="entry name" value="GOLD domain"/>
    <property type="match status" value="1"/>
</dbReference>
<proteinExistence type="predicted"/>
<dbReference type="SUPFAM" id="SSF52087">
    <property type="entry name" value="CRAL/TRIO domain"/>
    <property type="match status" value="1"/>
</dbReference>
<dbReference type="PROSITE" id="PS50191">
    <property type="entry name" value="CRAL_TRIO"/>
    <property type="match status" value="1"/>
</dbReference>
<dbReference type="InterPro" id="IPR051064">
    <property type="entry name" value="SEC14/CRAL-TRIO_domain"/>
</dbReference>
<gene>
    <name evidence="4" type="ORF">PENTCL1PPCAC_7395</name>
</gene>
<dbReference type="InterPro" id="IPR036865">
    <property type="entry name" value="CRAL-TRIO_dom_sf"/>
</dbReference>
<accession>A0AAV5SQC9</accession>
<evidence type="ECO:0000256" key="1">
    <source>
        <dbReference type="SAM" id="MobiDB-lite"/>
    </source>
</evidence>
<feature type="region of interest" description="Disordered" evidence="1">
    <location>
        <begin position="1"/>
        <end position="20"/>
    </location>
</feature>
<dbReference type="Proteomes" id="UP001432027">
    <property type="component" value="Unassembled WGS sequence"/>
</dbReference>
<evidence type="ECO:0000259" key="2">
    <source>
        <dbReference type="PROSITE" id="PS50191"/>
    </source>
</evidence>
<sequence>FRMSVSSKSSKDSGKDSVKLERTEISEEDRALIEELRGRIKRELDLVPAYNDDISLLRWLVGWDRKIDVVVPKIKFSLRSIHALGLHKEDFSSLDKITAYCDACSVPLQWLPGSLVGIDKDGNVLSLQMIGRLDAPSLMPCTRNSDLYRMRIAESEGVMSIIRKKEKAEGRQLGTSVIFDLDGMSMSMVDMTALKTITTMLSQLQEMFPDVLRKIFVINVPPFIQLLWSLIVPALAKQTQQKIEILNENWKERLKEAIGEDVLFEHWGGTRKHEKGEYGFVRTGGKAPASMKYDKANDIPDAKLTTLKVPARNTAFVPITVEGPAPATGKRRLFWWWRVDSGDVGFSVLRAAEGREAVAEHDDDDVMQPRFRLQTVFVPEDGEIDATEPGTYKLVFDNTHGKVWSKTIKYFAEIRIVE</sequence>
<dbReference type="SUPFAM" id="SSF101576">
    <property type="entry name" value="Supernatant protein factor (SPF), C-terminal domain"/>
    <property type="match status" value="1"/>
</dbReference>
<dbReference type="InterPro" id="IPR036598">
    <property type="entry name" value="GOLD_dom_sf"/>
</dbReference>
<dbReference type="InterPro" id="IPR009038">
    <property type="entry name" value="GOLD_dom"/>
</dbReference>